<comment type="similarity">
    <text evidence="1">Belongs to the AHA1 family.</text>
</comment>
<gene>
    <name evidence="3" type="ORF">JT362_23460</name>
</gene>
<sequence length="143" mass="15942">MLETMESLPDGRVALRFTRRLAHPRELVWRALTEREHLRAWFVDILDYERSRLDFAPGADLAFVVGDLPTGRGRVTAHDPPVLLEYTWDAEVLRFELAEDGDGCLLTFTNIVDGPETATAVATGWDTGLDRLVTYLGGLDAVG</sequence>
<accession>A0ABT2JE84</accession>
<dbReference type="InterPro" id="IPR023393">
    <property type="entry name" value="START-like_dom_sf"/>
</dbReference>
<proteinExistence type="inferred from homology"/>
<dbReference type="InterPro" id="IPR013538">
    <property type="entry name" value="ASHA1/2-like_C"/>
</dbReference>
<keyword evidence="4" id="KW-1185">Reference proteome</keyword>
<evidence type="ECO:0000256" key="1">
    <source>
        <dbReference type="ARBA" id="ARBA00006817"/>
    </source>
</evidence>
<organism evidence="3 4">
    <name type="scientific">Actinophytocola gossypii</name>
    <dbReference type="NCBI Taxonomy" id="2812003"/>
    <lineage>
        <taxon>Bacteria</taxon>
        <taxon>Bacillati</taxon>
        <taxon>Actinomycetota</taxon>
        <taxon>Actinomycetes</taxon>
        <taxon>Pseudonocardiales</taxon>
        <taxon>Pseudonocardiaceae</taxon>
    </lineage>
</organism>
<evidence type="ECO:0000313" key="3">
    <source>
        <dbReference type="EMBL" id="MCT2586081.1"/>
    </source>
</evidence>
<dbReference type="Pfam" id="PF08327">
    <property type="entry name" value="AHSA1"/>
    <property type="match status" value="1"/>
</dbReference>
<comment type="caution">
    <text evidence="3">The sequence shown here is derived from an EMBL/GenBank/DDBJ whole genome shotgun (WGS) entry which is preliminary data.</text>
</comment>
<dbReference type="EMBL" id="JAFFZE010000017">
    <property type="protein sequence ID" value="MCT2586081.1"/>
    <property type="molecule type" value="Genomic_DNA"/>
</dbReference>
<dbReference type="Proteomes" id="UP001156441">
    <property type="component" value="Unassembled WGS sequence"/>
</dbReference>
<evidence type="ECO:0000313" key="4">
    <source>
        <dbReference type="Proteomes" id="UP001156441"/>
    </source>
</evidence>
<dbReference type="SUPFAM" id="SSF55961">
    <property type="entry name" value="Bet v1-like"/>
    <property type="match status" value="1"/>
</dbReference>
<name>A0ABT2JE84_9PSEU</name>
<dbReference type="RefSeq" id="WP_260193866.1">
    <property type="nucleotide sequence ID" value="NZ_JAFFZE010000017.1"/>
</dbReference>
<reference evidence="3 4" key="1">
    <citation type="submission" date="2021-02" db="EMBL/GenBank/DDBJ databases">
        <title>Actinophytocola xerophila sp. nov., isolated from soil of cotton cropping field.</title>
        <authorList>
            <person name="Huang R."/>
            <person name="Chen X."/>
            <person name="Ge X."/>
            <person name="Liu W."/>
        </authorList>
    </citation>
    <scope>NUCLEOTIDE SEQUENCE [LARGE SCALE GENOMIC DNA]</scope>
    <source>
        <strain evidence="3 4">S1-96</strain>
    </source>
</reference>
<evidence type="ECO:0000259" key="2">
    <source>
        <dbReference type="Pfam" id="PF08327"/>
    </source>
</evidence>
<feature type="domain" description="Activator of Hsp90 ATPase homologue 1/2-like C-terminal" evidence="2">
    <location>
        <begin position="23"/>
        <end position="137"/>
    </location>
</feature>
<dbReference type="Gene3D" id="3.30.530.20">
    <property type="match status" value="1"/>
</dbReference>
<protein>
    <submittedName>
        <fullName evidence="3">SRPBCC domain-containing protein</fullName>
    </submittedName>
</protein>